<comment type="caution">
    <text evidence="2">The sequence shown here is derived from an EMBL/GenBank/DDBJ whole genome shotgun (WGS) entry which is preliminary data.</text>
</comment>
<dbReference type="RefSeq" id="XP_070897437.1">
    <property type="nucleotide sequence ID" value="XM_071040713.1"/>
</dbReference>
<feature type="signal peptide" evidence="1">
    <location>
        <begin position="1"/>
        <end position="20"/>
    </location>
</feature>
<keyword evidence="3" id="KW-1185">Reference proteome</keyword>
<evidence type="ECO:0000256" key="1">
    <source>
        <dbReference type="SAM" id="SignalP"/>
    </source>
</evidence>
<sequence>MFGAVRVLLLVVALPPYASILRNRFAVCFAFPCQQHGTSDVREAYLSQDKSDIASSLNDIGNVRRKLCVLQSKMGLRAFVAVVCCCKTHWCLRQQMSLEWSSKTYFIFRRKSC</sequence>
<dbReference type="GeneID" id="98155877"/>
<evidence type="ECO:0000313" key="3">
    <source>
        <dbReference type="Proteomes" id="UP001610444"/>
    </source>
</evidence>
<organism evidence="2 3">
    <name type="scientific">Aspergillus pseudodeflectus</name>
    <dbReference type="NCBI Taxonomy" id="176178"/>
    <lineage>
        <taxon>Eukaryota</taxon>
        <taxon>Fungi</taxon>
        <taxon>Dikarya</taxon>
        <taxon>Ascomycota</taxon>
        <taxon>Pezizomycotina</taxon>
        <taxon>Eurotiomycetes</taxon>
        <taxon>Eurotiomycetidae</taxon>
        <taxon>Eurotiales</taxon>
        <taxon>Aspergillaceae</taxon>
        <taxon>Aspergillus</taxon>
        <taxon>Aspergillus subgen. Nidulantes</taxon>
    </lineage>
</organism>
<feature type="chain" id="PRO_5045949672" description="Secreted protein" evidence="1">
    <location>
        <begin position="21"/>
        <end position="113"/>
    </location>
</feature>
<accession>A0ABR4K6L2</accession>
<dbReference type="Proteomes" id="UP001610444">
    <property type="component" value="Unassembled WGS sequence"/>
</dbReference>
<proteinExistence type="predicted"/>
<gene>
    <name evidence="2" type="ORF">BJX68DRAFT_240656</name>
</gene>
<reference evidence="2 3" key="1">
    <citation type="submission" date="2024-07" db="EMBL/GenBank/DDBJ databases">
        <title>Section-level genome sequencing and comparative genomics of Aspergillus sections Usti and Cavernicolus.</title>
        <authorList>
            <consortium name="Lawrence Berkeley National Laboratory"/>
            <person name="Nybo J.L."/>
            <person name="Vesth T.C."/>
            <person name="Theobald S."/>
            <person name="Frisvad J.C."/>
            <person name="Larsen T.O."/>
            <person name="Kjaerboelling I."/>
            <person name="Rothschild-Mancinelli K."/>
            <person name="Lyhne E.K."/>
            <person name="Kogle M.E."/>
            <person name="Barry K."/>
            <person name="Clum A."/>
            <person name="Na H."/>
            <person name="Ledsgaard L."/>
            <person name="Lin J."/>
            <person name="Lipzen A."/>
            <person name="Kuo A."/>
            <person name="Riley R."/>
            <person name="Mondo S."/>
            <person name="LaButti K."/>
            <person name="Haridas S."/>
            <person name="Pangalinan J."/>
            <person name="Salamov A.A."/>
            <person name="Simmons B.A."/>
            <person name="Magnuson J.K."/>
            <person name="Chen J."/>
            <person name="Drula E."/>
            <person name="Henrissat B."/>
            <person name="Wiebenga A."/>
            <person name="Lubbers R.J."/>
            <person name="Gomes A.C."/>
            <person name="Macurrencykelacurrency M.R."/>
            <person name="Stajich J."/>
            <person name="Grigoriev I.V."/>
            <person name="Mortensen U.H."/>
            <person name="De vries R.P."/>
            <person name="Baker S.E."/>
            <person name="Andersen M.R."/>
        </authorList>
    </citation>
    <scope>NUCLEOTIDE SEQUENCE [LARGE SCALE GENOMIC DNA]</scope>
    <source>
        <strain evidence="2 3">CBS 756.74</strain>
    </source>
</reference>
<protein>
    <recommendedName>
        <fullName evidence="4">Secreted protein</fullName>
    </recommendedName>
</protein>
<evidence type="ECO:0000313" key="2">
    <source>
        <dbReference type="EMBL" id="KAL2846853.1"/>
    </source>
</evidence>
<evidence type="ECO:0008006" key="4">
    <source>
        <dbReference type="Google" id="ProtNLM"/>
    </source>
</evidence>
<keyword evidence="1" id="KW-0732">Signal</keyword>
<name>A0ABR4K6L2_9EURO</name>
<dbReference type="EMBL" id="JBFXLR010000031">
    <property type="protein sequence ID" value="KAL2846853.1"/>
    <property type="molecule type" value="Genomic_DNA"/>
</dbReference>